<dbReference type="InterPro" id="IPR046700">
    <property type="entry name" value="DUF6570"/>
</dbReference>
<feature type="region of interest" description="Disordered" evidence="1">
    <location>
        <begin position="203"/>
        <end position="332"/>
    </location>
</feature>
<comment type="caution">
    <text evidence="3">The sequence shown here is derived from an EMBL/GenBank/DDBJ whole genome shotgun (WGS) entry which is preliminary data.</text>
</comment>
<gene>
    <name evidence="3" type="ORF">GGX14DRAFT_613926</name>
</gene>
<feature type="region of interest" description="Disordered" evidence="1">
    <location>
        <begin position="611"/>
        <end position="642"/>
    </location>
</feature>
<feature type="region of interest" description="Disordered" evidence="1">
    <location>
        <begin position="101"/>
        <end position="149"/>
    </location>
</feature>
<feature type="domain" description="DUF6570" evidence="2">
    <location>
        <begin position="466"/>
        <end position="595"/>
    </location>
</feature>
<evidence type="ECO:0000256" key="1">
    <source>
        <dbReference type="SAM" id="MobiDB-lite"/>
    </source>
</evidence>
<evidence type="ECO:0000259" key="2">
    <source>
        <dbReference type="Pfam" id="PF20209"/>
    </source>
</evidence>
<reference evidence="3" key="1">
    <citation type="submission" date="2023-03" db="EMBL/GenBank/DDBJ databases">
        <title>Massive genome expansion in bonnet fungi (Mycena s.s.) driven by repeated elements and novel gene families across ecological guilds.</title>
        <authorList>
            <consortium name="Lawrence Berkeley National Laboratory"/>
            <person name="Harder C.B."/>
            <person name="Miyauchi S."/>
            <person name="Viragh M."/>
            <person name="Kuo A."/>
            <person name="Thoen E."/>
            <person name="Andreopoulos B."/>
            <person name="Lu D."/>
            <person name="Skrede I."/>
            <person name="Drula E."/>
            <person name="Henrissat B."/>
            <person name="Morin E."/>
            <person name="Kohler A."/>
            <person name="Barry K."/>
            <person name="LaButti K."/>
            <person name="Morin E."/>
            <person name="Salamov A."/>
            <person name="Lipzen A."/>
            <person name="Mereny Z."/>
            <person name="Hegedus B."/>
            <person name="Baldrian P."/>
            <person name="Stursova M."/>
            <person name="Weitz H."/>
            <person name="Taylor A."/>
            <person name="Grigoriev I.V."/>
            <person name="Nagy L.G."/>
            <person name="Martin F."/>
            <person name="Kauserud H."/>
        </authorList>
    </citation>
    <scope>NUCLEOTIDE SEQUENCE</scope>
    <source>
        <strain evidence="3">9144</strain>
    </source>
</reference>
<name>A0AAD7E4L2_9AGAR</name>
<keyword evidence="4" id="KW-1185">Reference proteome</keyword>
<evidence type="ECO:0000313" key="4">
    <source>
        <dbReference type="Proteomes" id="UP001219525"/>
    </source>
</evidence>
<dbReference type="Proteomes" id="UP001219525">
    <property type="component" value="Unassembled WGS sequence"/>
</dbReference>
<protein>
    <recommendedName>
        <fullName evidence="2">DUF6570 domain-containing protein</fullName>
    </recommendedName>
</protein>
<accession>A0AAD7E4L2</accession>
<feature type="compositionally biased region" description="Low complexity" evidence="1">
    <location>
        <begin position="129"/>
        <end position="140"/>
    </location>
</feature>
<dbReference type="Pfam" id="PF20209">
    <property type="entry name" value="DUF6570"/>
    <property type="match status" value="1"/>
</dbReference>
<feature type="compositionally biased region" description="Pro residues" evidence="1">
    <location>
        <begin position="285"/>
        <end position="301"/>
    </location>
</feature>
<dbReference type="AlphaFoldDB" id="A0AAD7E4L2"/>
<proteinExistence type="predicted"/>
<evidence type="ECO:0000313" key="3">
    <source>
        <dbReference type="EMBL" id="KAJ7228615.1"/>
    </source>
</evidence>
<feature type="compositionally biased region" description="Low complexity" evidence="1">
    <location>
        <begin position="111"/>
        <end position="122"/>
    </location>
</feature>
<dbReference type="EMBL" id="JARJCW010000002">
    <property type="protein sequence ID" value="KAJ7228615.1"/>
    <property type="molecule type" value="Genomic_DNA"/>
</dbReference>
<sequence length="1022" mass="113903">MSSYGPAQIFAAKTARRRRTAQQDVIHRQNRLHNENAVAGPSRIQSSPNEIHFPRLRGGGHAMAAPVTPPQSAFHRLPLGSMAGSVMPPQSTFRCLPSGHPQPNFAVLNTPHGGPRPRAQGPPQHPSGLPLNNLDPNIINGSPRLHQKKGNFHEPLAVCLHKLHLHQSSPLSPHRAQPQEDVDMDIRPQQLSFEWQLPLHRPEQAPQDDTFNDLFGTHNLSSSPVQQPPPSSTPSHLSSPLPSPLAHNRMASPHHWQPSASPSYTPENLPPPPAPSQPVQNLSLPPGPSQPVQNMPPPPVLSQPAQIPLPALGPSQPAQNPSPPHSPLPLVLRDRTRGQRGGEAHPRRPYRWCTGCRSWKRFDLFTQNRITCNPCRDRVRPALLPPINNEEENQQQPAQQPGPVNPQQPENLLQQLAVDPAEKSRMDHVRQAMMDIKLESCNFCNERWFDLDVKEGRCCKCAARSKPTKFQATNEMDPGEMPDLPELTQMEEILISPVHALVSLYQVRGGQMKYSGHCCNFVRDTSKVAQRVPLLPEECDVIVMRRKAVEPDNDENVHQDFVVRRAVIQTWLEYLQDNHPSYAHHGQVQIDWTRLQSLPENGSIRNSLRTIDSQEILGVDPNDEGPPEDGAAAGENQDPHITNAFVPNVGSNETELDQLRSAAGVNDGPIILTVPPVGATPINEYTAPAIAIAAFPSLFPTGRADFKAPRGIGVTMTEWAAHLMRYKDGRFARHPRFRYWALNTIMRHDAKNLSKWFMTTHRDDKVLTVEDIRGMLADDNAKGLADRVASSGSKLPGSRPFWAKSQRELMQEFVQYWDQHVSTWNPGRTVPPAAVHPSARLFSTLEDTKLELAEMLNRLQRHTKCTPTYCQRKTKDTGQIFCRFGFPKQCREQTKFEKAPDRQFSELHTQTKASSYPQVLQTAISRLKDDVNGGVAYQKMLSAFAAERDVSAQEACHILLGCKLVRSSRLPSRNICVDPDTSSGMVDFENGTVERLGVLERYEKCATANPGRLSDHLATVSA</sequence>
<organism evidence="3 4">
    <name type="scientific">Mycena pura</name>
    <dbReference type="NCBI Taxonomy" id="153505"/>
    <lineage>
        <taxon>Eukaryota</taxon>
        <taxon>Fungi</taxon>
        <taxon>Dikarya</taxon>
        <taxon>Basidiomycota</taxon>
        <taxon>Agaricomycotina</taxon>
        <taxon>Agaricomycetes</taxon>
        <taxon>Agaricomycetidae</taxon>
        <taxon>Agaricales</taxon>
        <taxon>Marasmiineae</taxon>
        <taxon>Mycenaceae</taxon>
        <taxon>Mycena</taxon>
    </lineage>
</organism>